<gene>
    <name evidence="2" type="ORF">FHU39_001816</name>
</gene>
<dbReference type="Proteomes" id="UP000559182">
    <property type="component" value="Unassembled WGS sequence"/>
</dbReference>
<dbReference type="GO" id="GO:0016301">
    <property type="term" value="F:kinase activity"/>
    <property type="evidence" value="ECO:0007669"/>
    <property type="project" value="UniProtKB-KW"/>
</dbReference>
<dbReference type="EMBL" id="JACHVQ010000001">
    <property type="protein sequence ID" value="MBB2891832.1"/>
    <property type="molecule type" value="Genomic_DNA"/>
</dbReference>
<sequence>MVHADLGLDHIRVIGEKVSGIIDWGDSCIGDPAIDLSATTLTAGPMFARGVLETYRPAPELLARARDWHMLSPWHEVLFGLDTQQDQLIDSGLAEATTRLKKSQPHPYSEST</sequence>
<reference evidence="2 3" key="1">
    <citation type="submission" date="2020-08" db="EMBL/GenBank/DDBJ databases">
        <title>Sequencing the genomes of 1000 actinobacteria strains.</title>
        <authorList>
            <person name="Klenk H.-P."/>
        </authorList>
    </citation>
    <scope>NUCLEOTIDE SEQUENCE [LARGE SCALE GENOMIC DNA]</scope>
    <source>
        <strain evidence="2 3">DSM 105369</strain>
    </source>
</reference>
<protein>
    <submittedName>
        <fullName evidence="2">Aminoglycoside phosphotransferase (APT) family kinase protein</fullName>
    </submittedName>
</protein>
<evidence type="ECO:0000313" key="2">
    <source>
        <dbReference type="EMBL" id="MBB2891832.1"/>
    </source>
</evidence>
<organism evidence="2 3">
    <name type="scientific">Flexivirga oryzae</name>
    <dbReference type="NCBI Taxonomy" id="1794944"/>
    <lineage>
        <taxon>Bacteria</taxon>
        <taxon>Bacillati</taxon>
        <taxon>Actinomycetota</taxon>
        <taxon>Actinomycetes</taxon>
        <taxon>Micrococcales</taxon>
        <taxon>Dermacoccaceae</taxon>
        <taxon>Flexivirga</taxon>
    </lineage>
</organism>
<feature type="domain" description="Aminoglycoside phosphotransferase" evidence="1">
    <location>
        <begin position="2"/>
        <end position="62"/>
    </location>
</feature>
<comment type="caution">
    <text evidence="2">The sequence shown here is derived from an EMBL/GenBank/DDBJ whole genome shotgun (WGS) entry which is preliminary data.</text>
</comment>
<accession>A0A839NB56</accession>
<name>A0A839NB56_9MICO</name>
<dbReference type="Pfam" id="PF01636">
    <property type="entry name" value="APH"/>
    <property type="match status" value="1"/>
</dbReference>
<keyword evidence="3" id="KW-1185">Reference proteome</keyword>
<evidence type="ECO:0000313" key="3">
    <source>
        <dbReference type="Proteomes" id="UP000559182"/>
    </source>
</evidence>
<evidence type="ECO:0000259" key="1">
    <source>
        <dbReference type="Pfam" id="PF01636"/>
    </source>
</evidence>
<dbReference type="InterPro" id="IPR011009">
    <property type="entry name" value="Kinase-like_dom_sf"/>
</dbReference>
<keyword evidence="2" id="KW-0418">Kinase</keyword>
<dbReference type="AlphaFoldDB" id="A0A839NB56"/>
<keyword evidence="2" id="KW-0808">Transferase</keyword>
<dbReference type="Gene3D" id="3.90.1200.10">
    <property type="match status" value="1"/>
</dbReference>
<dbReference type="SUPFAM" id="SSF56112">
    <property type="entry name" value="Protein kinase-like (PK-like)"/>
    <property type="match status" value="1"/>
</dbReference>
<dbReference type="InterPro" id="IPR002575">
    <property type="entry name" value="Aminoglycoside_PTrfase"/>
</dbReference>
<proteinExistence type="predicted"/>
<dbReference type="RefSeq" id="WP_183320045.1">
    <property type="nucleotide sequence ID" value="NZ_JACHVQ010000001.1"/>
</dbReference>